<evidence type="ECO:0000313" key="2">
    <source>
        <dbReference type="Proteomes" id="UP000324758"/>
    </source>
</evidence>
<dbReference type="AlphaFoldDB" id="A0A5D3KKQ4"/>
<dbReference type="Proteomes" id="UP000324758">
    <property type="component" value="Unassembled WGS sequence"/>
</dbReference>
<keyword evidence="2" id="KW-1185">Reference proteome</keyword>
<protein>
    <submittedName>
        <fullName evidence="1">Uncharacterized protein</fullName>
    </submittedName>
</protein>
<reference evidence="1 2" key="1">
    <citation type="submission" date="2019-08" db="EMBL/GenBank/DDBJ databases">
        <title>Bradyrhizobium hipponensis sp. nov., a rhizobium isolated from a Lupinus angustifolius root nodule in Tunisia.</title>
        <authorList>
            <person name="Off K."/>
            <person name="Rejili M."/>
            <person name="Mars M."/>
            <person name="Brachmann A."/>
            <person name="Marin M."/>
        </authorList>
    </citation>
    <scope>NUCLEOTIDE SEQUENCE [LARGE SCALE GENOMIC DNA]</scope>
    <source>
        <strain evidence="1 2">CTAW71</strain>
    </source>
</reference>
<accession>A0A5D3KKQ4</accession>
<dbReference type="RefSeq" id="WP_148772306.1">
    <property type="nucleotide sequence ID" value="NZ_VSSS01000018.1"/>
</dbReference>
<gene>
    <name evidence="1" type="ORF">FXB40_11415</name>
</gene>
<comment type="caution">
    <text evidence="1">The sequence shown here is derived from an EMBL/GenBank/DDBJ whole genome shotgun (WGS) entry which is preliminary data.</text>
</comment>
<sequence>MESAYQARGRDTIETAIAHEAADDCTILLLDERLIVLLRIGARARDFELLFAAPWQDDIVYDDAVVVESTPRRARTRGTGSVRG</sequence>
<organism evidence="1 2">
    <name type="scientific">Bradyrhizobium rifense</name>
    <dbReference type="NCBI Taxonomy" id="515499"/>
    <lineage>
        <taxon>Bacteria</taxon>
        <taxon>Pseudomonadati</taxon>
        <taxon>Pseudomonadota</taxon>
        <taxon>Alphaproteobacteria</taxon>
        <taxon>Hyphomicrobiales</taxon>
        <taxon>Nitrobacteraceae</taxon>
        <taxon>Bradyrhizobium</taxon>
    </lineage>
</organism>
<evidence type="ECO:0000313" key="1">
    <source>
        <dbReference type="EMBL" id="TYL96643.1"/>
    </source>
</evidence>
<proteinExistence type="predicted"/>
<name>A0A5D3KKQ4_9BRAD</name>
<dbReference type="EMBL" id="VSSS01000018">
    <property type="protein sequence ID" value="TYL96643.1"/>
    <property type="molecule type" value="Genomic_DNA"/>
</dbReference>